<dbReference type="EMBL" id="CM031834">
    <property type="protein sequence ID" value="KAG6693392.1"/>
    <property type="molecule type" value="Genomic_DNA"/>
</dbReference>
<evidence type="ECO:0000313" key="1">
    <source>
        <dbReference type="EMBL" id="KAG6693388.1"/>
    </source>
</evidence>
<dbReference type="Proteomes" id="UP000811246">
    <property type="component" value="Chromosome 10"/>
</dbReference>
<sequence length="107" mass="11668">MANSRYLLRCPTMSEPAVCWSIQVFMLKRVIEFISSIGSTNIFFLDAPPITAELMVGGEGLKIICSSFSPCSIRYGSCSGEKHKSSHESTSVGLIRFSISIAEILEG</sequence>
<dbReference type="AlphaFoldDB" id="A0A922DYN9"/>
<dbReference type="EMBL" id="CM031834">
    <property type="protein sequence ID" value="KAG6693388.1"/>
    <property type="molecule type" value="Genomic_DNA"/>
</dbReference>
<name>A0A922DYN9_CARIL</name>
<organism evidence="1 2">
    <name type="scientific">Carya illinoinensis</name>
    <name type="common">Pecan</name>
    <dbReference type="NCBI Taxonomy" id="32201"/>
    <lineage>
        <taxon>Eukaryota</taxon>
        <taxon>Viridiplantae</taxon>
        <taxon>Streptophyta</taxon>
        <taxon>Embryophyta</taxon>
        <taxon>Tracheophyta</taxon>
        <taxon>Spermatophyta</taxon>
        <taxon>Magnoliopsida</taxon>
        <taxon>eudicotyledons</taxon>
        <taxon>Gunneridae</taxon>
        <taxon>Pentapetalae</taxon>
        <taxon>rosids</taxon>
        <taxon>fabids</taxon>
        <taxon>Fagales</taxon>
        <taxon>Juglandaceae</taxon>
        <taxon>Carya</taxon>
    </lineage>
</organism>
<gene>
    <name evidence="1" type="ORF">I3842_10G165200</name>
</gene>
<comment type="caution">
    <text evidence="1">The sequence shown here is derived from an EMBL/GenBank/DDBJ whole genome shotgun (WGS) entry which is preliminary data.</text>
</comment>
<proteinExistence type="predicted"/>
<reference evidence="1" key="1">
    <citation type="submission" date="2021-01" db="EMBL/GenBank/DDBJ databases">
        <authorList>
            <person name="Lovell J.T."/>
            <person name="Bentley N."/>
            <person name="Bhattarai G."/>
            <person name="Jenkins J.W."/>
            <person name="Sreedasyam A."/>
            <person name="Alarcon Y."/>
            <person name="Bock C."/>
            <person name="Boston L."/>
            <person name="Carlson J."/>
            <person name="Cervantes K."/>
            <person name="Clermont K."/>
            <person name="Krom N."/>
            <person name="Kubenka K."/>
            <person name="Mamidi S."/>
            <person name="Mattison C."/>
            <person name="Monteros M."/>
            <person name="Pisani C."/>
            <person name="Plott C."/>
            <person name="Rajasekar S."/>
            <person name="Rhein H.S."/>
            <person name="Rohla C."/>
            <person name="Song M."/>
            <person name="Hilaire R.S."/>
            <person name="Shu S."/>
            <person name="Wells L."/>
            <person name="Wang X."/>
            <person name="Webber J."/>
            <person name="Heerema R.J."/>
            <person name="Klein P."/>
            <person name="Conner P."/>
            <person name="Grauke L."/>
            <person name="Grimwood J."/>
            <person name="Schmutz J."/>
            <person name="Randall J.J."/>
        </authorList>
    </citation>
    <scope>NUCLEOTIDE SEQUENCE</scope>
    <source>
        <tissue evidence="1">Leaf</tissue>
    </source>
</reference>
<protein>
    <submittedName>
        <fullName evidence="1">Uncharacterized protein</fullName>
    </submittedName>
</protein>
<dbReference type="EMBL" id="CM031834">
    <property type="protein sequence ID" value="KAG6693393.1"/>
    <property type="molecule type" value="Genomic_DNA"/>
</dbReference>
<evidence type="ECO:0000313" key="2">
    <source>
        <dbReference type="Proteomes" id="UP000811246"/>
    </source>
</evidence>
<accession>A0A922DYN9</accession>